<keyword evidence="4" id="KW-0645">Protease</keyword>
<evidence type="ECO:0000313" key="14">
    <source>
        <dbReference type="Proteomes" id="UP000732105"/>
    </source>
</evidence>
<evidence type="ECO:0000259" key="12">
    <source>
        <dbReference type="SMART" id="SM00228"/>
    </source>
</evidence>
<dbReference type="Pfam" id="PF17820">
    <property type="entry name" value="PDZ_6"/>
    <property type="match status" value="1"/>
</dbReference>
<dbReference type="CDD" id="cd06163">
    <property type="entry name" value="S2P-M50_PDZ_RseP-like"/>
    <property type="match status" value="1"/>
</dbReference>
<dbReference type="EC" id="3.4.24.-" evidence="11"/>
<dbReference type="PANTHER" id="PTHR42837">
    <property type="entry name" value="REGULATOR OF SIGMA-E PROTEASE RSEP"/>
    <property type="match status" value="1"/>
</dbReference>
<evidence type="ECO:0000256" key="4">
    <source>
        <dbReference type="ARBA" id="ARBA00022670"/>
    </source>
</evidence>
<evidence type="ECO:0000313" key="13">
    <source>
        <dbReference type="EMBL" id="NOU61626.1"/>
    </source>
</evidence>
<keyword evidence="14" id="KW-1185">Reference proteome</keyword>
<feature type="transmembrane region" description="Helical" evidence="11">
    <location>
        <begin position="12"/>
        <end position="32"/>
    </location>
</feature>
<dbReference type="InterPro" id="IPR041489">
    <property type="entry name" value="PDZ_6"/>
</dbReference>
<evidence type="ECO:0000256" key="11">
    <source>
        <dbReference type="RuleBase" id="RU362031"/>
    </source>
</evidence>
<dbReference type="Proteomes" id="UP000732105">
    <property type="component" value="Unassembled WGS sequence"/>
</dbReference>
<dbReference type="RefSeq" id="WP_171596884.1">
    <property type="nucleotide sequence ID" value="NZ_RZNH01000037.1"/>
</dbReference>
<dbReference type="SMART" id="SM00228">
    <property type="entry name" value="PDZ"/>
    <property type="match status" value="1"/>
</dbReference>
<accession>A0ABX1X096</accession>
<comment type="caution">
    <text evidence="13">The sequence shown here is derived from an EMBL/GenBank/DDBJ whole genome shotgun (WGS) entry which is preliminary data.</text>
</comment>
<comment type="cofactor">
    <cofactor evidence="1 11">
        <name>Zn(2+)</name>
        <dbReference type="ChEBI" id="CHEBI:29105"/>
    </cofactor>
</comment>
<evidence type="ECO:0000256" key="10">
    <source>
        <dbReference type="ARBA" id="ARBA00023136"/>
    </source>
</evidence>
<comment type="subcellular location">
    <subcellularLocation>
        <location evidence="2">Membrane</location>
        <topology evidence="2">Multi-pass membrane protein</topology>
    </subcellularLocation>
</comment>
<keyword evidence="10 11" id="KW-0472">Membrane</keyword>
<gene>
    <name evidence="13" type="primary">rseP</name>
    <name evidence="13" type="ORF">ELS83_17630</name>
</gene>
<dbReference type="InterPro" id="IPR004387">
    <property type="entry name" value="Pept_M50_Zn"/>
</dbReference>
<evidence type="ECO:0000256" key="3">
    <source>
        <dbReference type="ARBA" id="ARBA00007931"/>
    </source>
</evidence>
<organism evidence="13 14">
    <name type="scientific">Marinifilum caeruleilacunae</name>
    <dbReference type="NCBI Taxonomy" id="2499076"/>
    <lineage>
        <taxon>Bacteria</taxon>
        <taxon>Pseudomonadati</taxon>
        <taxon>Bacteroidota</taxon>
        <taxon>Bacteroidia</taxon>
        <taxon>Marinilabiliales</taxon>
        <taxon>Marinifilaceae</taxon>
    </lineage>
</organism>
<keyword evidence="11" id="KW-0479">Metal-binding</keyword>
<reference evidence="13 14" key="1">
    <citation type="submission" date="2018-12" db="EMBL/GenBank/DDBJ databases">
        <title>Marinifilum JC070 sp. nov., a marine bacterium isolated from Yongle Blue Hole in the South China Sea.</title>
        <authorList>
            <person name="Fu T."/>
        </authorList>
    </citation>
    <scope>NUCLEOTIDE SEQUENCE [LARGE SCALE GENOMIC DNA]</scope>
    <source>
        <strain evidence="13 14">JC070</strain>
    </source>
</reference>
<dbReference type="EMBL" id="RZNH01000037">
    <property type="protein sequence ID" value="NOU61626.1"/>
    <property type="molecule type" value="Genomic_DNA"/>
</dbReference>
<keyword evidence="8 11" id="KW-1133">Transmembrane helix</keyword>
<dbReference type="CDD" id="cd23081">
    <property type="entry name" value="cpPDZ_EcRseP-like"/>
    <property type="match status" value="1"/>
</dbReference>
<dbReference type="InterPro" id="IPR001478">
    <property type="entry name" value="PDZ"/>
</dbReference>
<protein>
    <recommendedName>
        <fullName evidence="11">Zinc metalloprotease</fullName>
        <ecNumber evidence="11">3.4.24.-</ecNumber>
    </recommendedName>
</protein>
<evidence type="ECO:0000256" key="1">
    <source>
        <dbReference type="ARBA" id="ARBA00001947"/>
    </source>
</evidence>
<evidence type="ECO:0000256" key="2">
    <source>
        <dbReference type="ARBA" id="ARBA00004141"/>
    </source>
</evidence>
<evidence type="ECO:0000256" key="7">
    <source>
        <dbReference type="ARBA" id="ARBA00022833"/>
    </source>
</evidence>
<keyword evidence="6 11" id="KW-0378">Hydrolase</keyword>
<sequence>MEVLVKIGQFLLSLSILVVLHELGHFVFAKLFKTRVEKFYMFFNPGFSLFKYKRGETEYGIGWIPLGGYVKISGMIDESMDKEQMALPPKPYEFRSKPAWQRLLIMVGGVLVNFLLAFVIYTAVLFYWGEQYLPAENAKYGVVCDSLSESIGLKDGDIIVALDNQKVERFSQIMPEIILNRPSTIQVIRDGANMDVSVPSSYIPALIERSSKKFGVDPTISLRYPFHPYKIAKVQKESPAMKAGLQKKDEILKIDGQDFVFFDEFQDYMKSKAGQEVNVLVARDGKEESLSIVLDEYGLLGIRGGTDVSHFDYETVEYSFAQAVPAGIAKGFKKLNDYLKQFGLIFDKEIKGYKSIGGFGTIGSIFPSVWDWHAFWELTAFLSIILAIMNILPIPALDGGHVLFLMYEIVTGRKPGDKFMEYAQVTGMILLFGLLIFANANDVVKWVSNW</sequence>
<feature type="transmembrane region" description="Helical" evidence="11">
    <location>
        <begin position="103"/>
        <end position="128"/>
    </location>
</feature>
<dbReference type="GO" id="GO:0008237">
    <property type="term" value="F:metallopeptidase activity"/>
    <property type="evidence" value="ECO:0007669"/>
    <property type="project" value="UniProtKB-KW"/>
</dbReference>
<evidence type="ECO:0000256" key="6">
    <source>
        <dbReference type="ARBA" id="ARBA00022801"/>
    </source>
</evidence>
<name>A0ABX1X096_9BACT</name>
<comment type="similarity">
    <text evidence="3 11">Belongs to the peptidase M50B family.</text>
</comment>
<dbReference type="InterPro" id="IPR036034">
    <property type="entry name" value="PDZ_sf"/>
</dbReference>
<dbReference type="Pfam" id="PF02163">
    <property type="entry name" value="Peptidase_M50"/>
    <property type="match status" value="1"/>
</dbReference>
<dbReference type="PANTHER" id="PTHR42837:SF2">
    <property type="entry name" value="MEMBRANE METALLOPROTEASE ARASP2, CHLOROPLASTIC-RELATED"/>
    <property type="match status" value="1"/>
</dbReference>
<keyword evidence="5 11" id="KW-0812">Transmembrane</keyword>
<evidence type="ECO:0000256" key="8">
    <source>
        <dbReference type="ARBA" id="ARBA00022989"/>
    </source>
</evidence>
<dbReference type="InterPro" id="IPR008915">
    <property type="entry name" value="Peptidase_M50"/>
</dbReference>
<feature type="transmembrane region" description="Helical" evidence="11">
    <location>
        <begin position="381"/>
        <end position="407"/>
    </location>
</feature>
<evidence type="ECO:0000256" key="5">
    <source>
        <dbReference type="ARBA" id="ARBA00022692"/>
    </source>
</evidence>
<dbReference type="Gene3D" id="2.30.42.10">
    <property type="match status" value="2"/>
</dbReference>
<keyword evidence="9 11" id="KW-0482">Metalloprotease</keyword>
<evidence type="ECO:0000256" key="9">
    <source>
        <dbReference type="ARBA" id="ARBA00023049"/>
    </source>
</evidence>
<keyword evidence="7 11" id="KW-0862">Zinc</keyword>
<dbReference type="SUPFAM" id="SSF50156">
    <property type="entry name" value="PDZ domain-like"/>
    <property type="match status" value="2"/>
</dbReference>
<dbReference type="NCBIfam" id="TIGR00054">
    <property type="entry name" value="RIP metalloprotease RseP"/>
    <property type="match status" value="1"/>
</dbReference>
<proteinExistence type="inferred from homology"/>
<feature type="domain" description="PDZ" evidence="12">
    <location>
        <begin position="212"/>
        <end position="285"/>
    </location>
</feature>
<feature type="transmembrane region" description="Helical" evidence="11">
    <location>
        <begin position="419"/>
        <end position="440"/>
    </location>
</feature>